<dbReference type="Gene3D" id="3.40.50.800">
    <property type="entry name" value="Anticodon-binding domain"/>
    <property type="match status" value="1"/>
</dbReference>
<keyword evidence="11" id="KW-1185">Reference proteome</keyword>
<dbReference type="GO" id="GO:0006433">
    <property type="term" value="P:prolyl-tRNA aminoacylation"/>
    <property type="evidence" value="ECO:0007669"/>
    <property type="project" value="InterPro"/>
</dbReference>
<dbReference type="InterPro" id="IPR045864">
    <property type="entry name" value="aa-tRNA-synth_II/BPL/LPL"/>
</dbReference>
<dbReference type="InterPro" id="IPR002314">
    <property type="entry name" value="aa-tRNA-synt_IIb"/>
</dbReference>
<evidence type="ECO:0000256" key="5">
    <source>
        <dbReference type="ARBA" id="ARBA00022917"/>
    </source>
</evidence>
<evidence type="ECO:0000256" key="3">
    <source>
        <dbReference type="ARBA" id="ARBA00022741"/>
    </source>
</evidence>
<evidence type="ECO:0000313" key="10">
    <source>
        <dbReference type="EMBL" id="CAG9531757.1"/>
    </source>
</evidence>
<evidence type="ECO:0000256" key="2">
    <source>
        <dbReference type="ARBA" id="ARBA00022598"/>
    </source>
</evidence>
<dbReference type="PRINTS" id="PR01046">
    <property type="entry name" value="TRNASYNTHPRO"/>
</dbReference>
<dbReference type="InterPro" id="IPR036621">
    <property type="entry name" value="Anticodon-bd_dom_sf"/>
</dbReference>
<accession>A0A8J2LZ84</accession>
<keyword evidence="4" id="KW-0067">ATP-binding</keyword>
<evidence type="ECO:0000256" key="8">
    <source>
        <dbReference type="ARBA" id="ARBA00047671"/>
    </source>
</evidence>
<evidence type="ECO:0000256" key="7">
    <source>
        <dbReference type="ARBA" id="ARBA00029731"/>
    </source>
</evidence>
<evidence type="ECO:0000313" key="11">
    <source>
        <dbReference type="Proteomes" id="UP000746747"/>
    </source>
</evidence>
<protein>
    <recommendedName>
        <fullName evidence="1">proline--tRNA ligase</fullName>
        <ecNumber evidence="1">6.1.1.15</ecNumber>
    </recommendedName>
    <alternativeName>
        <fullName evidence="7">Prolyl-tRNA synthetase</fullName>
    </alternativeName>
</protein>
<evidence type="ECO:0000256" key="6">
    <source>
        <dbReference type="ARBA" id="ARBA00023146"/>
    </source>
</evidence>
<keyword evidence="6" id="KW-0030">Aminoacyl-tRNA synthetase</keyword>
<dbReference type="PROSITE" id="PS50862">
    <property type="entry name" value="AA_TRNA_LIGASE_II"/>
    <property type="match status" value="1"/>
</dbReference>
<dbReference type="GO" id="GO:0004827">
    <property type="term" value="F:proline-tRNA ligase activity"/>
    <property type="evidence" value="ECO:0007669"/>
    <property type="project" value="UniProtKB-EC"/>
</dbReference>
<keyword evidence="5" id="KW-0648">Protein biosynthesis</keyword>
<proteinExistence type="predicted"/>
<dbReference type="AlphaFoldDB" id="A0A8J2LZ84"/>
<dbReference type="GO" id="GO:0005524">
    <property type="term" value="F:ATP binding"/>
    <property type="evidence" value="ECO:0007669"/>
    <property type="project" value="UniProtKB-KW"/>
</dbReference>
<dbReference type="OrthoDB" id="10267474at2759"/>
<comment type="caution">
    <text evidence="10">The sequence shown here is derived from an EMBL/GenBank/DDBJ whole genome shotgun (WGS) entry which is preliminary data.</text>
</comment>
<keyword evidence="3" id="KW-0547">Nucleotide-binding</keyword>
<sequence>MPILGAKEMWQKAGRWNAFESEMFHLNDKTGQTFCLQPTHEEMITKLVAEQGELRQSIYPLMLYQTGPKFRDETVVGHGLLRSREFLMNDLYSFDITAKSASDTYNLVSETYRRIFHDLLGINFYIVRADAGNIGGDMSHEYHLPCGTGRDSIAYCTKCNLGVNRDLLKRGEKPCCCSQECISIIETIEIAHTFQLGHLFSEKFGAKHRGQSLIMNCFGIGIGRMIAALINSMSPSVKALRLPYALTPFKIAVILPNKTQPETIAFAQNVIDSLSQISSLRDDIFVDDRLDNSIGRRLLAAANLGIPHILVIGNRTTRMLNTNPIMEYYKTKAHSDELINVGDLEYAEISKLIAKL</sequence>
<organism evidence="10 11">
    <name type="scientific">Cercopithifilaria johnstoni</name>
    <dbReference type="NCBI Taxonomy" id="2874296"/>
    <lineage>
        <taxon>Eukaryota</taxon>
        <taxon>Metazoa</taxon>
        <taxon>Ecdysozoa</taxon>
        <taxon>Nematoda</taxon>
        <taxon>Chromadorea</taxon>
        <taxon>Rhabditida</taxon>
        <taxon>Spirurina</taxon>
        <taxon>Spiruromorpha</taxon>
        <taxon>Filarioidea</taxon>
        <taxon>Onchocercidae</taxon>
        <taxon>Cercopithifilaria</taxon>
    </lineage>
</organism>
<dbReference type="SUPFAM" id="SSF52954">
    <property type="entry name" value="Class II aaRS ABD-related"/>
    <property type="match status" value="1"/>
</dbReference>
<dbReference type="EC" id="6.1.1.15" evidence="1"/>
<comment type="catalytic activity">
    <reaction evidence="8">
        <text>tRNA(Pro) + L-proline + ATP = L-prolyl-tRNA(Pro) + AMP + diphosphate</text>
        <dbReference type="Rhea" id="RHEA:14305"/>
        <dbReference type="Rhea" id="RHEA-COMP:9700"/>
        <dbReference type="Rhea" id="RHEA-COMP:9702"/>
        <dbReference type="ChEBI" id="CHEBI:30616"/>
        <dbReference type="ChEBI" id="CHEBI:33019"/>
        <dbReference type="ChEBI" id="CHEBI:60039"/>
        <dbReference type="ChEBI" id="CHEBI:78442"/>
        <dbReference type="ChEBI" id="CHEBI:78532"/>
        <dbReference type="ChEBI" id="CHEBI:456215"/>
        <dbReference type="EC" id="6.1.1.15"/>
    </reaction>
</comment>
<dbReference type="SUPFAM" id="SSF55681">
    <property type="entry name" value="Class II aaRS and biotin synthetases"/>
    <property type="match status" value="1"/>
</dbReference>
<dbReference type="EMBL" id="CAKAEH010000733">
    <property type="protein sequence ID" value="CAG9531757.1"/>
    <property type="molecule type" value="Genomic_DNA"/>
</dbReference>
<name>A0A8J2LZ84_9BILA</name>
<keyword evidence="2" id="KW-0436">Ligase</keyword>
<dbReference type="InterPro" id="IPR002316">
    <property type="entry name" value="Pro-tRNA-ligase_IIa"/>
</dbReference>
<dbReference type="InterPro" id="IPR006195">
    <property type="entry name" value="aa-tRNA-synth_II"/>
</dbReference>
<dbReference type="InterPro" id="IPR050062">
    <property type="entry name" value="Pro-tRNA_synthetase"/>
</dbReference>
<dbReference type="Pfam" id="PF00587">
    <property type="entry name" value="tRNA-synt_2b"/>
    <property type="match status" value="1"/>
</dbReference>
<reference evidence="10" key="1">
    <citation type="submission" date="2021-09" db="EMBL/GenBank/DDBJ databases">
        <authorList>
            <consortium name="Pathogen Informatics"/>
        </authorList>
    </citation>
    <scope>NUCLEOTIDE SEQUENCE</scope>
</reference>
<evidence type="ECO:0000256" key="4">
    <source>
        <dbReference type="ARBA" id="ARBA00022840"/>
    </source>
</evidence>
<dbReference type="Proteomes" id="UP000746747">
    <property type="component" value="Unassembled WGS sequence"/>
</dbReference>
<evidence type="ECO:0000259" key="9">
    <source>
        <dbReference type="PROSITE" id="PS50862"/>
    </source>
</evidence>
<dbReference type="GO" id="GO:0005739">
    <property type="term" value="C:mitochondrion"/>
    <property type="evidence" value="ECO:0007669"/>
    <property type="project" value="TreeGrafter"/>
</dbReference>
<dbReference type="PANTHER" id="PTHR42753">
    <property type="entry name" value="MITOCHONDRIAL RIBOSOME PROTEIN L39/PROLYL-TRNA LIGASE FAMILY MEMBER"/>
    <property type="match status" value="1"/>
</dbReference>
<feature type="domain" description="Aminoacyl-transfer RNA synthetases class-II family profile" evidence="9">
    <location>
        <begin position="1"/>
        <end position="243"/>
    </location>
</feature>
<dbReference type="PANTHER" id="PTHR42753:SF2">
    <property type="entry name" value="PROLINE--TRNA LIGASE"/>
    <property type="match status" value="1"/>
</dbReference>
<gene>
    <name evidence="10" type="ORF">CJOHNSTONI_LOCUS2132</name>
</gene>
<dbReference type="Gene3D" id="3.30.930.10">
    <property type="entry name" value="Bira Bifunctional Protein, Domain 2"/>
    <property type="match status" value="1"/>
</dbReference>
<evidence type="ECO:0000256" key="1">
    <source>
        <dbReference type="ARBA" id="ARBA00012831"/>
    </source>
</evidence>